<keyword evidence="1" id="KW-0732">Signal</keyword>
<protein>
    <submittedName>
        <fullName evidence="2">Putative secreted protein</fullName>
    </submittedName>
</protein>
<feature type="signal peptide" evidence="1">
    <location>
        <begin position="1"/>
        <end position="16"/>
    </location>
</feature>
<evidence type="ECO:0000313" key="2">
    <source>
        <dbReference type="EMBL" id="MBW77776.1"/>
    </source>
</evidence>
<organism evidence="2">
    <name type="scientific">Anopheles darlingi</name>
    <name type="common">Mosquito</name>
    <dbReference type="NCBI Taxonomy" id="43151"/>
    <lineage>
        <taxon>Eukaryota</taxon>
        <taxon>Metazoa</taxon>
        <taxon>Ecdysozoa</taxon>
        <taxon>Arthropoda</taxon>
        <taxon>Hexapoda</taxon>
        <taxon>Insecta</taxon>
        <taxon>Pterygota</taxon>
        <taxon>Neoptera</taxon>
        <taxon>Endopterygota</taxon>
        <taxon>Diptera</taxon>
        <taxon>Nematocera</taxon>
        <taxon>Culicoidea</taxon>
        <taxon>Culicidae</taxon>
        <taxon>Anophelinae</taxon>
        <taxon>Anopheles</taxon>
    </lineage>
</organism>
<reference evidence="2" key="1">
    <citation type="submission" date="2018-01" db="EMBL/GenBank/DDBJ databases">
        <title>An insight into the sialome of Amazonian anophelines.</title>
        <authorList>
            <person name="Ribeiro J.M."/>
            <person name="Scarpassa V."/>
            <person name="Calvo E."/>
        </authorList>
    </citation>
    <scope>NUCLEOTIDE SEQUENCE</scope>
</reference>
<dbReference type="EMBL" id="GGFL01013598">
    <property type="protein sequence ID" value="MBW77776.1"/>
    <property type="molecule type" value="Transcribed_RNA"/>
</dbReference>
<proteinExistence type="predicted"/>
<evidence type="ECO:0000256" key="1">
    <source>
        <dbReference type="SAM" id="SignalP"/>
    </source>
</evidence>
<feature type="chain" id="PRO_5014610843" evidence="1">
    <location>
        <begin position="17"/>
        <end position="99"/>
    </location>
</feature>
<name>A0A2M4DJQ4_ANODA</name>
<sequence>MLLVSVLFPRLRVGLAVPGDLGATEGQAERVEHGAGTTKRDTNVQRDERWVFLQTSHGKALHLAGCSFSLELKDEICETTRTSSCDKNLSSSFLLFLTK</sequence>
<accession>A0A2M4DJQ4</accession>
<dbReference type="AlphaFoldDB" id="A0A2M4DJQ4"/>